<sequence>MLTGSGDRGELCGRDLFVRGCFYIRFESDGLERSSRQVLSGTGGGYRTILSKWWYTSTRKTTALTFRVQKEQGGSGLLLSVSAQSHTQYGRERKRKEKRTIDRG</sequence>
<dbReference type="AlphaFoldDB" id="A0AAV7KRH6"/>
<accession>A0AAV7KRH6</accession>
<evidence type="ECO:0000256" key="1">
    <source>
        <dbReference type="SAM" id="MobiDB-lite"/>
    </source>
</evidence>
<reference evidence="2" key="1">
    <citation type="journal article" date="2022" name="bioRxiv">
        <title>Sequencing and chromosome-scale assembly of the giantPleurodeles waltlgenome.</title>
        <authorList>
            <person name="Brown T."/>
            <person name="Elewa A."/>
            <person name="Iarovenko S."/>
            <person name="Subramanian E."/>
            <person name="Araus A.J."/>
            <person name="Petzold A."/>
            <person name="Susuki M."/>
            <person name="Suzuki K.-i.T."/>
            <person name="Hayashi T."/>
            <person name="Toyoda A."/>
            <person name="Oliveira C."/>
            <person name="Osipova E."/>
            <person name="Leigh N.D."/>
            <person name="Simon A."/>
            <person name="Yun M.H."/>
        </authorList>
    </citation>
    <scope>NUCLEOTIDE SEQUENCE</scope>
    <source>
        <strain evidence="2">20211129_DDA</strain>
        <tissue evidence="2">Liver</tissue>
    </source>
</reference>
<dbReference type="EMBL" id="JANPWB010000016">
    <property type="protein sequence ID" value="KAJ1081792.1"/>
    <property type="molecule type" value="Genomic_DNA"/>
</dbReference>
<comment type="caution">
    <text evidence="2">The sequence shown here is derived from an EMBL/GenBank/DDBJ whole genome shotgun (WGS) entry which is preliminary data.</text>
</comment>
<organism evidence="2 3">
    <name type="scientific">Pleurodeles waltl</name>
    <name type="common">Iberian ribbed newt</name>
    <dbReference type="NCBI Taxonomy" id="8319"/>
    <lineage>
        <taxon>Eukaryota</taxon>
        <taxon>Metazoa</taxon>
        <taxon>Chordata</taxon>
        <taxon>Craniata</taxon>
        <taxon>Vertebrata</taxon>
        <taxon>Euteleostomi</taxon>
        <taxon>Amphibia</taxon>
        <taxon>Batrachia</taxon>
        <taxon>Caudata</taxon>
        <taxon>Salamandroidea</taxon>
        <taxon>Salamandridae</taxon>
        <taxon>Pleurodelinae</taxon>
        <taxon>Pleurodeles</taxon>
    </lineage>
</organism>
<evidence type="ECO:0000313" key="3">
    <source>
        <dbReference type="Proteomes" id="UP001066276"/>
    </source>
</evidence>
<keyword evidence="3" id="KW-1185">Reference proteome</keyword>
<proteinExistence type="predicted"/>
<gene>
    <name evidence="2" type="ORF">NDU88_001967</name>
</gene>
<dbReference type="Proteomes" id="UP001066276">
    <property type="component" value="Chromosome 12"/>
</dbReference>
<name>A0AAV7KRH6_PLEWA</name>
<protein>
    <submittedName>
        <fullName evidence="2">Uncharacterized protein</fullName>
    </submittedName>
</protein>
<feature type="region of interest" description="Disordered" evidence="1">
    <location>
        <begin position="83"/>
        <end position="104"/>
    </location>
</feature>
<evidence type="ECO:0000313" key="2">
    <source>
        <dbReference type="EMBL" id="KAJ1081792.1"/>
    </source>
</evidence>